<accession>A0A1B7XEN4</accession>
<dbReference type="EMBL" id="JXMS01000009">
    <property type="protein sequence ID" value="OBQ52648.1"/>
    <property type="molecule type" value="Genomic_DNA"/>
</dbReference>
<organism evidence="1 2">
    <name type="scientific">Halodesulfovibrio spirochaetisodalis</name>
    <dbReference type="NCBI Taxonomy" id="1560234"/>
    <lineage>
        <taxon>Bacteria</taxon>
        <taxon>Pseudomonadati</taxon>
        <taxon>Thermodesulfobacteriota</taxon>
        <taxon>Desulfovibrionia</taxon>
        <taxon>Desulfovibrionales</taxon>
        <taxon>Desulfovibrionaceae</taxon>
        <taxon>Halodesulfovibrio</taxon>
    </lineage>
</organism>
<protein>
    <submittedName>
        <fullName evidence="1">Uncharacterized protein</fullName>
    </submittedName>
</protein>
<dbReference type="Proteomes" id="UP000091979">
    <property type="component" value="Unassembled WGS sequence"/>
</dbReference>
<dbReference type="OrthoDB" id="5430968at2"/>
<gene>
    <name evidence="1" type="ORF">SP90_06650</name>
</gene>
<dbReference type="STRING" id="1560234.SP90_06650"/>
<sequence>MKKKAKRTATVGTFGKLATLYKNMADAYSKTAAQAGLSCADCADNCCYSYFQHHTYIEWAYMWKGLNALPAEKREYFIQRAEDVVKQYNDALAQNERPHVMCPLNEEGLCGLYEHRLMICRMHGTKNLMILPNGEQRYFQGCYRFREQVEDMEEFMIPMLNRTPFYQELAQLEMKYAGSALKTAPRVNLTLAEMIVQGPPELI</sequence>
<keyword evidence="2" id="KW-1185">Reference proteome</keyword>
<dbReference type="PATRIC" id="fig|1560234.3.peg.3304"/>
<dbReference type="AlphaFoldDB" id="A0A1B7XEN4"/>
<name>A0A1B7XEN4_9BACT</name>
<evidence type="ECO:0000313" key="2">
    <source>
        <dbReference type="Proteomes" id="UP000091979"/>
    </source>
</evidence>
<proteinExistence type="predicted"/>
<reference evidence="1 2" key="1">
    <citation type="submission" date="2015-01" db="EMBL/GenBank/DDBJ databases">
        <title>Desulfovibrio sp. JC271 draft genome sequence.</title>
        <authorList>
            <person name="Shivani Y."/>
            <person name="Subhash Y."/>
            <person name="Sasikala C."/>
            <person name="Ramana C.V."/>
        </authorList>
    </citation>
    <scope>NUCLEOTIDE SEQUENCE [LARGE SCALE GENOMIC DNA]</scope>
    <source>
        <strain evidence="1 2">JC271</strain>
    </source>
</reference>
<comment type="caution">
    <text evidence="1">The sequence shown here is derived from an EMBL/GenBank/DDBJ whole genome shotgun (WGS) entry which is preliminary data.</text>
</comment>
<evidence type="ECO:0000313" key="1">
    <source>
        <dbReference type="EMBL" id="OBQ52648.1"/>
    </source>
</evidence>
<dbReference type="RefSeq" id="WP_066853835.1">
    <property type="nucleotide sequence ID" value="NZ_JXMS01000009.1"/>
</dbReference>